<feature type="region of interest" description="Disordered" evidence="1">
    <location>
        <begin position="46"/>
        <end position="68"/>
    </location>
</feature>
<dbReference type="Proteomes" id="UP001501000">
    <property type="component" value="Unassembled WGS sequence"/>
</dbReference>
<comment type="caution">
    <text evidence="2">The sequence shown here is derived from an EMBL/GenBank/DDBJ whole genome shotgun (WGS) entry which is preliminary data.</text>
</comment>
<name>A0ABP7L9K3_9ACTN</name>
<sequence>MGDAIDDGGEVGLAGDAVVRGRSDGVTAFDVRPGKKRWEYACPTGRDVRDESSPGCRGRPHGREERGVDVAVIVSG</sequence>
<proteinExistence type="predicted"/>
<protein>
    <submittedName>
        <fullName evidence="2">Uncharacterized protein</fullName>
    </submittedName>
</protein>
<organism evidence="2 3">
    <name type="scientific">Streptomyces gulbargensis</name>
    <dbReference type="NCBI Taxonomy" id="364901"/>
    <lineage>
        <taxon>Bacteria</taxon>
        <taxon>Bacillati</taxon>
        <taxon>Actinomycetota</taxon>
        <taxon>Actinomycetes</taxon>
        <taxon>Kitasatosporales</taxon>
        <taxon>Streptomycetaceae</taxon>
        <taxon>Streptomyces</taxon>
    </lineage>
</organism>
<evidence type="ECO:0000313" key="2">
    <source>
        <dbReference type="EMBL" id="GAA3897528.1"/>
    </source>
</evidence>
<evidence type="ECO:0000256" key="1">
    <source>
        <dbReference type="SAM" id="MobiDB-lite"/>
    </source>
</evidence>
<evidence type="ECO:0000313" key="3">
    <source>
        <dbReference type="Proteomes" id="UP001501000"/>
    </source>
</evidence>
<reference evidence="3" key="1">
    <citation type="journal article" date="2019" name="Int. J. Syst. Evol. Microbiol.">
        <title>The Global Catalogue of Microorganisms (GCM) 10K type strain sequencing project: providing services to taxonomists for standard genome sequencing and annotation.</title>
        <authorList>
            <consortium name="The Broad Institute Genomics Platform"/>
            <consortium name="The Broad Institute Genome Sequencing Center for Infectious Disease"/>
            <person name="Wu L."/>
            <person name="Ma J."/>
        </authorList>
    </citation>
    <scope>NUCLEOTIDE SEQUENCE [LARGE SCALE GENOMIC DNA]</scope>
    <source>
        <strain evidence="3">JCM 16956</strain>
    </source>
</reference>
<dbReference type="EMBL" id="BAABAJ010000001">
    <property type="protein sequence ID" value="GAA3897528.1"/>
    <property type="molecule type" value="Genomic_DNA"/>
</dbReference>
<keyword evidence="3" id="KW-1185">Reference proteome</keyword>
<gene>
    <name evidence="2" type="ORF">GCM10022244_04780</name>
</gene>
<accession>A0ABP7L9K3</accession>